<evidence type="ECO:0000256" key="1">
    <source>
        <dbReference type="ARBA" id="ARBA00004141"/>
    </source>
</evidence>
<evidence type="ECO:0000313" key="12">
    <source>
        <dbReference type="Proteomes" id="UP001566132"/>
    </source>
</evidence>
<sequence>MDKVFKLKHDNPRKKAGIVSKLLFMWVAPLLRTGTKRLLQLQDLFKVQECNRSKRLGDHLEMIWLDEISKAKTKNRSPSLLRAIARMFLKQYFYNGIPLFILLIFLKSPQPLVLAWLISQFDKGSLHDRASMYASATVLVVISILTIFLQHHSTYGTNCVGMRLRVAISSLINRKVTRLSQKSLGQTEIGQIVNILANDCQRFDMISYFLHYLWIMPFQIVLITYFLWNMFGASCLAGILFMALCSLPVQSYLGKLASTLRSRTAEKTDERVKLMNQIISGIQVIKMYAWEQPFEKLIKMLRIKEVKIITQASYLKGFFLSCMVFIERSTLFLTLLTFTLLGNRMEAAKVFSAAQFFNILQAAMAIMYPMAISIGAETLVAIRRVETFLLRSERDESLVERPEQVELVIQSVTASWVPDCLTLKNIDLVVSPGSLCAIVGPVGAGKSSILQLLLGELAFSSGSVKLGGSISYASQDPWLFAASVRRNILFGQAYNHELYQKVKMVCALDKDFQQLPYGEWRTFSYSFSKLWFLGDKSMVGERGVSLSGGQRARINLARAVYREADIYLLDDPLSAVDAHVGKHLFEKCILDFLKRKTRILVTHQLQYLKKADTIAIVNEGRIEAVGTFNDLIKANFEFTKFLASADESSEEQIEVSNNVFSEENDFTETIRVEEQETYSEQTSPLWNYMASVENICTVIMVIVVLILSQASCTCCDLWVTFWTSQEEARSSQEFDIYLLNTSNSVNTYEYIHQPIAPSTFLGIPIENIFDIATINGVQYKFLSRPVTIYVYTGLIMVMILLTVARAYMFFTAAMHASKNIHTNMFHRLLRTPMRFFDINPSGRVLNRFSKDIGAVDEVLPRVLMESIQILLVMSGILVLITISNYYMVIAIVILSTAFLKLRSWYVASARDLKHLEGIAKSPVFSHVNSSLRGLTTIRALKVEDVLIDEFDDHQDVHSSAFFLTITCSEFFGLWLDIVCVLFTGCIAFGFVILADFGETPNDSFVGLALSQALILTGMLQYGMRQTAEVVNQLTSVERLHEYTKLENEGPFDTLEGKMPVLPWPSFGKIEFKNVNLFYVPESGPVLNNLNLQIESKEKIGVVGRTGAGKSSLISAMFRLYHIEGEILIDDLNTKNIGLTDLRRKISIIPQEPVLFSATLRYNLDPFNEFQDDQLWNALDEVELKDVVPTLEYEVAEGGTNFSLGQRQLLCLARALLRNNKILILDEATANVDALTDSLIQKTIRNKFKKCTVITIAHRLNTIMDSDKIIVMDSGRIMEYDHPYRLLQQEESHFTKLAMETGPAMTEQLKSIARNAWQRRRIDDDEDEITRL</sequence>
<dbReference type="PANTHER" id="PTHR24223">
    <property type="entry name" value="ATP-BINDING CASSETTE SUB-FAMILY C"/>
    <property type="match status" value="1"/>
</dbReference>
<feature type="transmembrane region" description="Helical" evidence="8">
    <location>
        <begin position="317"/>
        <end position="339"/>
    </location>
</feature>
<proteinExistence type="predicted"/>
<feature type="transmembrane region" description="Helical" evidence="8">
    <location>
        <begin position="788"/>
        <end position="810"/>
    </location>
</feature>
<dbReference type="InterPro" id="IPR036640">
    <property type="entry name" value="ABC1_TM_sf"/>
</dbReference>
<evidence type="ECO:0000259" key="10">
    <source>
        <dbReference type="PROSITE" id="PS50929"/>
    </source>
</evidence>
<dbReference type="InterPro" id="IPR017871">
    <property type="entry name" value="ABC_transporter-like_CS"/>
</dbReference>
<dbReference type="Proteomes" id="UP001566132">
    <property type="component" value="Unassembled WGS sequence"/>
</dbReference>
<feature type="transmembrane region" description="Helical" evidence="8">
    <location>
        <begin position="130"/>
        <end position="149"/>
    </location>
</feature>
<dbReference type="PANTHER" id="PTHR24223:SF415">
    <property type="entry name" value="FI20190P1"/>
    <property type="match status" value="1"/>
</dbReference>
<dbReference type="SMART" id="SM00382">
    <property type="entry name" value="AAA"/>
    <property type="match status" value="2"/>
</dbReference>
<feature type="transmembrane region" description="Helical" evidence="8">
    <location>
        <begin position="1004"/>
        <end position="1023"/>
    </location>
</feature>
<dbReference type="GO" id="GO:0016020">
    <property type="term" value="C:membrane"/>
    <property type="evidence" value="ECO:0007669"/>
    <property type="project" value="UniProtKB-SubCell"/>
</dbReference>
<dbReference type="CDD" id="cd18579">
    <property type="entry name" value="ABC_6TM_ABCC_D1"/>
    <property type="match status" value="1"/>
</dbReference>
<dbReference type="SUPFAM" id="SSF52540">
    <property type="entry name" value="P-loop containing nucleoside triphosphate hydrolases"/>
    <property type="match status" value="2"/>
</dbReference>
<comment type="subcellular location">
    <subcellularLocation>
        <location evidence="1">Membrane</location>
        <topology evidence="1">Multi-pass membrane protein</topology>
    </subcellularLocation>
</comment>
<keyword evidence="3 8" id="KW-0812">Transmembrane</keyword>
<evidence type="ECO:0000256" key="6">
    <source>
        <dbReference type="ARBA" id="ARBA00022989"/>
    </source>
</evidence>
<feature type="transmembrane region" description="Helical" evidence="8">
    <location>
        <begin position="209"/>
        <end position="228"/>
    </location>
</feature>
<feature type="domain" description="ABC transmembrane type-1" evidence="10">
    <location>
        <begin position="96"/>
        <end position="376"/>
    </location>
</feature>
<evidence type="ECO:0000256" key="4">
    <source>
        <dbReference type="ARBA" id="ARBA00022741"/>
    </source>
</evidence>
<evidence type="ECO:0000259" key="9">
    <source>
        <dbReference type="PROSITE" id="PS50893"/>
    </source>
</evidence>
<gene>
    <name evidence="11" type="ORF">ABEB36_012278</name>
</gene>
<dbReference type="FunFam" id="1.20.1560.10:FF:000014">
    <property type="entry name" value="Multidrug resistance-associated protein member 4"/>
    <property type="match status" value="1"/>
</dbReference>
<evidence type="ECO:0000256" key="3">
    <source>
        <dbReference type="ARBA" id="ARBA00022692"/>
    </source>
</evidence>
<accession>A0ABD1EAP9</accession>
<reference evidence="11 12" key="1">
    <citation type="submission" date="2024-05" db="EMBL/GenBank/DDBJ databases">
        <title>Genetic variation in Jamaican populations of the coffee berry borer (Hypothenemus hampei).</title>
        <authorList>
            <person name="Errbii M."/>
            <person name="Myrie A."/>
        </authorList>
    </citation>
    <scope>NUCLEOTIDE SEQUENCE [LARGE SCALE GENOMIC DNA]</scope>
    <source>
        <strain evidence="11">JA-Hopewell-2020-01-JO</strain>
        <tissue evidence="11">Whole body</tissue>
    </source>
</reference>
<dbReference type="Gene3D" id="3.40.50.300">
    <property type="entry name" value="P-loop containing nucleotide triphosphate hydrolases"/>
    <property type="match status" value="2"/>
</dbReference>
<feature type="transmembrane region" description="Helical" evidence="8">
    <location>
        <begin position="359"/>
        <end position="382"/>
    </location>
</feature>
<keyword evidence="12" id="KW-1185">Reference proteome</keyword>
<dbReference type="InterPro" id="IPR003593">
    <property type="entry name" value="AAA+_ATPase"/>
</dbReference>
<evidence type="ECO:0000313" key="11">
    <source>
        <dbReference type="EMBL" id="KAL1491723.1"/>
    </source>
</evidence>
<dbReference type="SUPFAM" id="SSF90123">
    <property type="entry name" value="ABC transporter transmembrane region"/>
    <property type="match status" value="2"/>
</dbReference>
<evidence type="ECO:0000256" key="5">
    <source>
        <dbReference type="ARBA" id="ARBA00022840"/>
    </source>
</evidence>
<dbReference type="InterPro" id="IPR050173">
    <property type="entry name" value="ABC_transporter_C-like"/>
</dbReference>
<dbReference type="EMBL" id="JBDJPC010000009">
    <property type="protein sequence ID" value="KAL1491723.1"/>
    <property type="molecule type" value="Genomic_DNA"/>
</dbReference>
<protein>
    <recommendedName>
        <fullName evidence="13">Multidrug resistance-associated protein 4-like</fullName>
    </recommendedName>
</protein>
<dbReference type="InterPro" id="IPR044746">
    <property type="entry name" value="ABCC_6TM_D1"/>
</dbReference>
<keyword evidence="4" id="KW-0547">Nucleotide-binding</keyword>
<name>A0ABD1EAP9_HYPHA</name>
<evidence type="ECO:0000256" key="2">
    <source>
        <dbReference type="ARBA" id="ARBA00022448"/>
    </source>
</evidence>
<evidence type="ECO:0008006" key="13">
    <source>
        <dbReference type="Google" id="ProtNLM"/>
    </source>
</evidence>
<feature type="transmembrane region" description="Helical" evidence="8">
    <location>
        <begin position="695"/>
        <end position="721"/>
    </location>
</feature>
<evidence type="ECO:0000256" key="8">
    <source>
        <dbReference type="SAM" id="Phobius"/>
    </source>
</evidence>
<dbReference type="InterPro" id="IPR027417">
    <property type="entry name" value="P-loop_NTPase"/>
</dbReference>
<keyword evidence="5" id="KW-0067">ATP-binding</keyword>
<dbReference type="CDD" id="cd03250">
    <property type="entry name" value="ABCC_MRP_domain1"/>
    <property type="match status" value="1"/>
</dbReference>
<dbReference type="PROSITE" id="PS50929">
    <property type="entry name" value="ABC_TM1F"/>
    <property type="match status" value="2"/>
</dbReference>
<dbReference type="GO" id="GO:0005524">
    <property type="term" value="F:ATP binding"/>
    <property type="evidence" value="ECO:0007669"/>
    <property type="project" value="UniProtKB-KW"/>
</dbReference>
<dbReference type="FunFam" id="1.20.1560.10:FF:000026">
    <property type="entry name" value="Multidrug resistance-associated protein lethal(2)03659"/>
    <property type="match status" value="1"/>
</dbReference>
<keyword evidence="2" id="KW-0813">Transport</keyword>
<feature type="transmembrane region" description="Helical" evidence="8">
    <location>
        <begin position="92"/>
        <end position="118"/>
    </location>
</feature>
<dbReference type="FunFam" id="3.40.50.300:FF:000163">
    <property type="entry name" value="Multidrug resistance-associated protein member 4"/>
    <property type="match status" value="1"/>
</dbReference>
<keyword evidence="6 8" id="KW-1133">Transmembrane helix</keyword>
<keyword evidence="7 8" id="KW-0472">Membrane</keyword>
<dbReference type="PROSITE" id="PS00211">
    <property type="entry name" value="ABC_TRANSPORTER_1"/>
    <property type="match status" value="2"/>
</dbReference>
<dbReference type="InterPro" id="IPR003439">
    <property type="entry name" value="ABC_transporter-like_ATP-bd"/>
</dbReference>
<dbReference type="Pfam" id="PF00005">
    <property type="entry name" value="ABC_tran"/>
    <property type="match status" value="2"/>
</dbReference>
<dbReference type="Pfam" id="PF00664">
    <property type="entry name" value="ABC_membrane"/>
    <property type="match status" value="2"/>
</dbReference>
<dbReference type="FunFam" id="3.40.50.300:FF:000997">
    <property type="entry name" value="Multidrug resistance-associated protein 1"/>
    <property type="match status" value="1"/>
</dbReference>
<dbReference type="CDD" id="cd03244">
    <property type="entry name" value="ABCC_MRP_domain2"/>
    <property type="match status" value="1"/>
</dbReference>
<dbReference type="PROSITE" id="PS50893">
    <property type="entry name" value="ABC_TRANSPORTER_2"/>
    <property type="match status" value="2"/>
</dbReference>
<feature type="domain" description="ABC transporter" evidence="9">
    <location>
        <begin position="1071"/>
        <end position="1298"/>
    </location>
</feature>
<feature type="transmembrane region" description="Helical" evidence="8">
    <location>
        <begin position="234"/>
        <end position="253"/>
    </location>
</feature>
<dbReference type="Gene3D" id="1.20.1560.10">
    <property type="entry name" value="ABC transporter type 1, transmembrane domain"/>
    <property type="match status" value="2"/>
</dbReference>
<comment type="caution">
    <text evidence="11">The sequence shown here is derived from an EMBL/GenBank/DDBJ whole genome shotgun (WGS) entry which is preliminary data.</text>
</comment>
<evidence type="ECO:0000256" key="7">
    <source>
        <dbReference type="ARBA" id="ARBA00023136"/>
    </source>
</evidence>
<feature type="transmembrane region" description="Helical" evidence="8">
    <location>
        <begin position="869"/>
        <end position="894"/>
    </location>
</feature>
<feature type="domain" description="ABC transporter" evidence="9">
    <location>
        <begin position="407"/>
        <end position="644"/>
    </location>
</feature>
<dbReference type="InterPro" id="IPR011527">
    <property type="entry name" value="ABC1_TM_dom"/>
</dbReference>
<feature type="domain" description="ABC transmembrane type-1" evidence="10">
    <location>
        <begin position="755"/>
        <end position="1035"/>
    </location>
</feature>
<organism evidence="11 12">
    <name type="scientific">Hypothenemus hampei</name>
    <name type="common">Coffee berry borer</name>
    <dbReference type="NCBI Taxonomy" id="57062"/>
    <lineage>
        <taxon>Eukaryota</taxon>
        <taxon>Metazoa</taxon>
        <taxon>Ecdysozoa</taxon>
        <taxon>Arthropoda</taxon>
        <taxon>Hexapoda</taxon>
        <taxon>Insecta</taxon>
        <taxon>Pterygota</taxon>
        <taxon>Neoptera</taxon>
        <taxon>Endopterygota</taxon>
        <taxon>Coleoptera</taxon>
        <taxon>Polyphaga</taxon>
        <taxon>Cucujiformia</taxon>
        <taxon>Curculionidae</taxon>
        <taxon>Scolytinae</taxon>
        <taxon>Hypothenemus</taxon>
    </lineage>
</organism>
<feature type="transmembrane region" description="Helical" evidence="8">
    <location>
        <begin position="971"/>
        <end position="992"/>
    </location>
</feature>